<dbReference type="Proteomes" id="UP000246410">
    <property type="component" value="Unassembled WGS sequence"/>
</dbReference>
<sequence>MSTSIIEPSPARAGARQWLGLAVLALPTLLIAIDQSVLYLALPHLAEGLRPTGTQTLWIMDIYGFMIAVFLITMGTLGDRIGRRKLLHIGAVAVVLTSVAAAFAPSAEALILARALLGIAAATLMPSTLALISTLFRDPRQRAGAIAVWAGCFMGGTALGPVVGGALLEHFWWGSVFLLGVPVMLVLLLAGPLVLPEYRDPDAGRLDLPSAALSLVAVLALVFGVKEAARYGLGAGPVLAVVLGLGLGAVFVRRQRRLADPLLDLRLFGVAAFTAALVIQLVSMFGNGGAYLFITGFLQFVHGLPPLTAGLWMIPAVLASILAAQLAPILTRRFPTGAVLGGALLVGMVGYLLLTLVDPVGGLPILITGFVLIFTSVGAFSALGTNLVVAAVPPERSGSAAALASISGDLGIALGIATLGSLGSAVYTGAFAPPAGLSAEVAGTAAASIENAGVAARSLPADMAGAVLDAARQAYTSGLNAVGLACAVAAALSTVIALTVLRARR</sequence>
<evidence type="ECO:0000256" key="2">
    <source>
        <dbReference type="ARBA" id="ARBA00022448"/>
    </source>
</evidence>
<dbReference type="EMBL" id="QGTL01000009">
    <property type="protein sequence ID" value="PWV72212.1"/>
    <property type="molecule type" value="Genomic_DNA"/>
</dbReference>
<evidence type="ECO:0000256" key="1">
    <source>
        <dbReference type="ARBA" id="ARBA00004651"/>
    </source>
</evidence>
<dbReference type="AlphaFoldDB" id="A0A317NB27"/>
<accession>A0A317NB27</accession>
<dbReference type="PROSITE" id="PS51318">
    <property type="entry name" value="TAT"/>
    <property type="match status" value="1"/>
</dbReference>
<dbReference type="InterPro" id="IPR006311">
    <property type="entry name" value="TAT_signal"/>
</dbReference>
<feature type="transmembrane region" description="Helical" evidence="7">
    <location>
        <begin position="481"/>
        <end position="501"/>
    </location>
</feature>
<proteinExistence type="predicted"/>
<feature type="transmembrane region" description="Helical" evidence="7">
    <location>
        <begin position="170"/>
        <end position="194"/>
    </location>
</feature>
<feature type="transmembrane region" description="Helical" evidence="7">
    <location>
        <begin position="111"/>
        <end position="132"/>
    </location>
</feature>
<feature type="transmembrane region" description="Helical" evidence="7">
    <location>
        <begin position="231"/>
        <end position="253"/>
    </location>
</feature>
<evidence type="ECO:0000256" key="4">
    <source>
        <dbReference type="ARBA" id="ARBA00022692"/>
    </source>
</evidence>
<evidence type="ECO:0000256" key="6">
    <source>
        <dbReference type="ARBA" id="ARBA00023136"/>
    </source>
</evidence>
<evidence type="ECO:0000313" key="9">
    <source>
        <dbReference type="EMBL" id="PWV72212.1"/>
    </source>
</evidence>
<dbReference type="InterPro" id="IPR036259">
    <property type="entry name" value="MFS_trans_sf"/>
</dbReference>
<keyword evidence="2" id="KW-0813">Transport</keyword>
<evidence type="ECO:0000259" key="8">
    <source>
        <dbReference type="PROSITE" id="PS50850"/>
    </source>
</evidence>
<dbReference type="SUPFAM" id="SSF103473">
    <property type="entry name" value="MFS general substrate transporter"/>
    <property type="match status" value="1"/>
</dbReference>
<dbReference type="InterPro" id="IPR011701">
    <property type="entry name" value="MFS"/>
</dbReference>
<feature type="transmembrane region" description="Helical" evidence="7">
    <location>
        <begin position="337"/>
        <end position="357"/>
    </location>
</feature>
<gene>
    <name evidence="9" type="ORF">DFR69_109128</name>
</gene>
<keyword evidence="10" id="KW-1185">Reference proteome</keyword>
<reference evidence="9 10" key="1">
    <citation type="submission" date="2018-05" db="EMBL/GenBank/DDBJ databases">
        <title>Genomic Encyclopedia of Type Strains, Phase IV (KMG-IV): sequencing the most valuable type-strain genomes for metagenomic binning, comparative biology and taxonomic classification.</title>
        <authorList>
            <person name="Goeker M."/>
        </authorList>
    </citation>
    <scope>NUCLEOTIDE SEQUENCE [LARGE SCALE GENOMIC DNA]</scope>
    <source>
        <strain evidence="9 10">DSM 44717</strain>
    </source>
</reference>
<keyword evidence="6 7" id="KW-0472">Membrane</keyword>
<evidence type="ECO:0000313" key="10">
    <source>
        <dbReference type="Proteomes" id="UP000246410"/>
    </source>
</evidence>
<comment type="caution">
    <text evidence="9">The sequence shown here is derived from an EMBL/GenBank/DDBJ whole genome shotgun (WGS) entry which is preliminary data.</text>
</comment>
<feature type="transmembrane region" description="Helical" evidence="7">
    <location>
        <begin position="144"/>
        <end position="164"/>
    </location>
</feature>
<feature type="transmembrane region" description="Helical" evidence="7">
    <location>
        <begin position="21"/>
        <end position="42"/>
    </location>
</feature>
<comment type="subcellular location">
    <subcellularLocation>
        <location evidence="1">Cell membrane</location>
        <topology evidence="1">Multi-pass membrane protein</topology>
    </subcellularLocation>
</comment>
<dbReference type="PANTHER" id="PTHR42718">
    <property type="entry name" value="MAJOR FACILITATOR SUPERFAMILY MULTIDRUG TRANSPORTER MFSC"/>
    <property type="match status" value="1"/>
</dbReference>
<feature type="transmembrane region" description="Helical" evidence="7">
    <location>
        <begin position="86"/>
        <end position="105"/>
    </location>
</feature>
<name>A0A317NB27_9NOCA</name>
<keyword evidence="4 7" id="KW-0812">Transmembrane</keyword>
<keyword evidence="5 7" id="KW-1133">Transmembrane helix</keyword>
<feature type="transmembrane region" description="Helical" evidence="7">
    <location>
        <begin position="401"/>
        <end position="427"/>
    </location>
</feature>
<dbReference type="PANTHER" id="PTHR42718:SF47">
    <property type="entry name" value="METHYL VIOLOGEN RESISTANCE PROTEIN SMVA"/>
    <property type="match status" value="1"/>
</dbReference>
<evidence type="ECO:0000256" key="7">
    <source>
        <dbReference type="SAM" id="Phobius"/>
    </source>
</evidence>
<feature type="transmembrane region" description="Helical" evidence="7">
    <location>
        <begin position="62"/>
        <end position="79"/>
    </location>
</feature>
<dbReference type="InterPro" id="IPR020846">
    <property type="entry name" value="MFS_dom"/>
</dbReference>
<protein>
    <submittedName>
        <fullName evidence="9">DHA2 family multidrug resistance protein-like MFS transporter</fullName>
    </submittedName>
</protein>
<dbReference type="Pfam" id="PF07690">
    <property type="entry name" value="MFS_1"/>
    <property type="match status" value="1"/>
</dbReference>
<dbReference type="GO" id="GO:0022857">
    <property type="term" value="F:transmembrane transporter activity"/>
    <property type="evidence" value="ECO:0007669"/>
    <property type="project" value="InterPro"/>
</dbReference>
<keyword evidence="3" id="KW-1003">Cell membrane</keyword>
<dbReference type="PROSITE" id="PS50850">
    <property type="entry name" value="MFS"/>
    <property type="match status" value="1"/>
</dbReference>
<dbReference type="GO" id="GO:0005886">
    <property type="term" value="C:plasma membrane"/>
    <property type="evidence" value="ECO:0007669"/>
    <property type="project" value="UniProtKB-SubCell"/>
</dbReference>
<organism evidence="9 10">
    <name type="scientific">Nocardia neocaledoniensis</name>
    <dbReference type="NCBI Taxonomy" id="236511"/>
    <lineage>
        <taxon>Bacteria</taxon>
        <taxon>Bacillati</taxon>
        <taxon>Actinomycetota</taxon>
        <taxon>Actinomycetes</taxon>
        <taxon>Mycobacteriales</taxon>
        <taxon>Nocardiaceae</taxon>
        <taxon>Nocardia</taxon>
    </lineage>
</organism>
<feature type="domain" description="Major facilitator superfamily (MFS) profile" evidence="8">
    <location>
        <begin position="20"/>
        <end position="505"/>
    </location>
</feature>
<dbReference type="RefSeq" id="WP_110039740.1">
    <property type="nucleotide sequence ID" value="NZ_QGTL01000009.1"/>
</dbReference>
<dbReference type="CDD" id="cd17321">
    <property type="entry name" value="MFS_MMR_MDR_like"/>
    <property type="match status" value="1"/>
</dbReference>
<evidence type="ECO:0000256" key="5">
    <source>
        <dbReference type="ARBA" id="ARBA00022989"/>
    </source>
</evidence>
<feature type="transmembrane region" description="Helical" evidence="7">
    <location>
        <begin position="363"/>
        <end position="389"/>
    </location>
</feature>
<feature type="transmembrane region" description="Helical" evidence="7">
    <location>
        <begin position="265"/>
        <end position="294"/>
    </location>
</feature>
<dbReference type="Gene3D" id="1.20.1250.20">
    <property type="entry name" value="MFS general substrate transporter like domains"/>
    <property type="match status" value="1"/>
</dbReference>
<feature type="transmembrane region" description="Helical" evidence="7">
    <location>
        <begin position="206"/>
        <end position="225"/>
    </location>
</feature>
<feature type="transmembrane region" description="Helical" evidence="7">
    <location>
        <begin position="309"/>
        <end position="330"/>
    </location>
</feature>
<evidence type="ECO:0000256" key="3">
    <source>
        <dbReference type="ARBA" id="ARBA00022475"/>
    </source>
</evidence>